<organism evidence="2">
    <name type="scientific">Oryza nivara</name>
    <name type="common">Indian wild rice</name>
    <name type="synonym">Oryza sativa f. spontanea</name>
    <dbReference type="NCBI Taxonomy" id="4536"/>
    <lineage>
        <taxon>Eukaryota</taxon>
        <taxon>Viridiplantae</taxon>
        <taxon>Streptophyta</taxon>
        <taxon>Embryophyta</taxon>
        <taxon>Tracheophyta</taxon>
        <taxon>Spermatophyta</taxon>
        <taxon>Magnoliopsida</taxon>
        <taxon>Liliopsida</taxon>
        <taxon>Poales</taxon>
        <taxon>Poaceae</taxon>
        <taxon>BOP clade</taxon>
        <taxon>Oryzoideae</taxon>
        <taxon>Oryzeae</taxon>
        <taxon>Oryzinae</taxon>
        <taxon>Oryza</taxon>
    </lineage>
</organism>
<dbReference type="HOGENOM" id="CLU_023962_0_0_1"/>
<proteinExistence type="predicted"/>
<dbReference type="PANTHER" id="PTHR10540:SF29">
    <property type="entry name" value="COP9 SIGNALOSOME COMPLEX SUBUNIT 6"/>
    <property type="match status" value="1"/>
</dbReference>
<keyword evidence="1" id="KW-0472">Membrane</keyword>
<dbReference type="AlphaFoldDB" id="A0A0E0G0Y7"/>
<reference evidence="2" key="1">
    <citation type="submission" date="2015-04" db="UniProtKB">
        <authorList>
            <consortium name="EnsemblPlants"/>
        </authorList>
    </citation>
    <scope>IDENTIFICATION</scope>
    <source>
        <strain evidence="2">SL10</strain>
    </source>
</reference>
<evidence type="ECO:0000256" key="1">
    <source>
        <dbReference type="SAM" id="Phobius"/>
    </source>
</evidence>
<dbReference type="eggNOG" id="KOG3050">
    <property type="taxonomic scope" value="Eukaryota"/>
</dbReference>
<dbReference type="Gene3D" id="3.40.140.10">
    <property type="entry name" value="Cytidine Deaminase, domain 2"/>
    <property type="match status" value="1"/>
</dbReference>
<dbReference type="EnsemblPlants" id="ONIVA02G03170.1">
    <property type="protein sequence ID" value="ONIVA02G03170.1"/>
    <property type="gene ID" value="ONIVA02G03170"/>
</dbReference>
<accession>A0A0E0G0Y7</accession>
<keyword evidence="1" id="KW-1133">Transmembrane helix</keyword>
<keyword evidence="1" id="KW-0812">Transmembrane</keyword>
<sequence>MYWSCISFGNIHNVLFEVSSQTKTSPKTQGYPKFPIAAAPDPAMPLRPPPPPQGSLTAYPSAACPPVKPPHEDDLGAGDVLTFRFHSLAVLKLFDRIREYRLHDYRYQATRGWYSSGTAPEDALLPCAVARPPRMYGCVIGVQRGRTVEVVDTSDILLDTDPGTLDRDLLKKKLETYKKAFPGLAILGWYSIDTHVTNTDMETNQATVIWLSVWSYYEEMLLLLMDASGTTFYLLFNPAMNLSLKDLPVTIYEKVHSTNRSPTPLIFVQGKYKTETVEAERISLDHTCPVVSDVSVPPLVGKGQHANIMQTSGFKLMLFEIPSGFAMFEVSQELIARPKDIWARFAYQDDITNVIVTLGSIQIHNKSVARDIIVGPGDELKEFILSFCTHNYLIVQDVELKDVIEKKLNIYCYCNPTVVGELTWGLNYVLHKLLPQEQSLTHEPYLPLSKAMSKQIKEYGFKISPREIDREFLRAMSFLNYLGYMSERYSLLLDHLFGQYRKNNMSDIEFAKSIASHLHSSEGIVPRDERYTRAEIMEFIDFINAAPENRSRTLSFLRRIEAASIDDSPPPPSPPGGMGVSLLKRLRLDWITVCCLGCAVALYPFFFLPQSMNDFVIKFTMF</sequence>
<dbReference type="GO" id="GO:0008180">
    <property type="term" value="C:COP9 signalosome"/>
    <property type="evidence" value="ECO:0007669"/>
    <property type="project" value="TreeGrafter"/>
</dbReference>
<evidence type="ECO:0000313" key="3">
    <source>
        <dbReference type="Proteomes" id="UP000006591"/>
    </source>
</evidence>
<name>A0A0E0G0Y7_ORYNI</name>
<dbReference type="Gramene" id="ONIVA02G03170.1">
    <property type="protein sequence ID" value="ONIVA02G03170.1"/>
    <property type="gene ID" value="ONIVA02G03170"/>
</dbReference>
<dbReference type="STRING" id="4536.A0A0E0G0Y7"/>
<dbReference type="FunFam" id="3.40.140.10:FF:000120">
    <property type="entry name" value="Mov34/MPN/PAD-1 family protein, expressed"/>
    <property type="match status" value="1"/>
</dbReference>
<protein>
    <submittedName>
        <fullName evidence="2">Uncharacterized protein</fullName>
    </submittedName>
</protein>
<keyword evidence="3" id="KW-1185">Reference proteome</keyword>
<dbReference type="eggNOG" id="KOG2572">
    <property type="taxonomic scope" value="Eukaryota"/>
</dbReference>
<dbReference type="PANTHER" id="PTHR10540">
    <property type="entry name" value="EUKARYOTIC TRANSLATION INITIATION FACTOR 3 SUBUNIT F-RELATED"/>
    <property type="match status" value="1"/>
</dbReference>
<dbReference type="Proteomes" id="UP000006591">
    <property type="component" value="Chromosome 2"/>
</dbReference>
<feature type="transmembrane region" description="Helical" evidence="1">
    <location>
        <begin position="590"/>
        <end position="608"/>
    </location>
</feature>
<reference evidence="2" key="2">
    <citation type="submission" date="2018-04" db="EMBL/GenBank/DDBJ databases">
        <title>OnivRS2 (Oryza nivara Reference Sequence Version 2).</title>
        <authorList>
            <person name="Zhang J."/>
            <person name="Kudrna D."/>
            <person name="Lee S."/>
            <person name="Talag J."/>
            <person name="Rajasekar S."/>
            <person name="Welchert J."/>
            <person name="Hsing Y.-I."/>
            <person name="Wing R.A."/>
        </authorList>
    </citation>
    <scope>NUCLEOTIDE SEQUENCE [LARGE SCALE GENOMIC DNA]</scope>
    <source>
        <strain evidence="2">SL10</strain>
    </source>
</reference>
<dbReference type="OMA" id="IWARFAY"/>
<evidence type="ECO:0000313" key="2">
    <source>
        <dbReference type="EnsemblPlants" id="ONIVA02G03170.1"/>
    </source>
</evidence>